<dbReference type="AlphaFoldDB" id="A0A5J4X065"/>
<evidence type="ECO:0000313" key="1">
    <source>
        <dbReference type="EMBL" id="KAA6400136.1"/>
    </source>
</evidence>
<comment type="caution">
    <text evidence="1">The sequence shown here is derived from an EMBL/GenBank/DDBJ whole genome shotgun (WGS) entry which is preliminary data.</text>
</comment>
<dbReference type="EMBL" id="SNRW01000615">
    <property type="protein sequence ID" value="KAA6400136.1"/>
    <property type="molecule type" value="Genomic_DNA"/>
</dbReference>
<gene>
    <name evidence="1" type="ORF">EZS28_004336</name>
</gene>
<protein>
    <submittedName>
        <fullName evidence="1">Uncharacterized protein</fullName>
    </submittedName>
</protein>
<organism evidence="1 2">
    <name type="scientific">Streblomastix strix</name>
    <dbReference type="NCBI Taxonomy" id="222440"/>
    <lineage>
        <taxon>Eukaryota</taxon>
        <taxon>Metamonada</taxon>
        <taxon>Preaxostyla</taxon>
        <taxon>Oxymonadida</taxon>
        <taxon>Streblomastigidae</taxon>
        <taxon>Streblomastix</taxon>
    </lineage>
</organism>
<proteinExistence type="predicted"/>
<accession>A0A5J4X065</accession>
<dbReference type="Proteomes" id="UP000324800">
    <property type="component" value="Unassembled WGS sequence"/>
</dbReference>
<reference evidence="1 2" key="1">
    <citation type="submission" date="2019-03" db="EMBL/GenBank/DDBJ databases">
        <title>Single cell metagenomics reveals metabolic interactions within the superorganism composed of flagellate Streblomastix strix and complex community of Bacteroidetes bacteria on its surface.</title>
        <authorList>
            <person name="Treitli S.C."/>
            <person name="Kolisko M."/>
            <person name="Husnik F."/>
            <person name="Keeling P."/>
            <person name="Hampl V."/>
        </authorList>
    </citation>
    <scope>NUCLEOTIDE SEQUENCE [LARGE SCALE GENOMIC DNA]</scope>
    <source>
        <strain evidence="1">ST1C</strain>
    </source>
</reference>
<evidence type="ECO:0000313" key="2">
    <source>
        <dbReference type="Proteomes" id="UP000324800"/>
    </source>
</evidence>
<name>A0A5J4X065_9EUKA</name>
<sequence length="389" mass="44206">MVLVALSFCKIKVIKLNQDEDIPPRNFDYLIFNQYNKWNKDGLVNIKATHSCTLDYGQGYVLLEDIEIPTSFKAIEDDKIRGLKIGQDISTEDYIRKFDDTKCYFIGDVAEYHELLAYTAYFQDKQKNDIIPSLAYNIKNGPKSYESYFYRDDKAYRRPTKYNDNCHKGFSATNFFSSVYYNGIVDESCISNDFSSIPGYGDVYRNTTLADTWAQRNGTAPAIKEECADGSKFKPILKKNQLGIIQMGANLTTLKEVMLTYGPVIATIIRAKEDPYAEKDRLLQNYPGFTTATSSYDQFTKLFYGWDGSNLLFVNYDYKDGKFFNVIGQLNIRKSGTYYDYSGLGLKNIEFDTFVVKFAEFVGSSAAAVRTCLSLITAAVVLPALLLSF</sequence>